<evidence type="ECO:0000259" key="6">
    <source>
        <dbReference type="PROSITE" id="PS50893"/>
    </source>
</evidence>
<dbReference type="PANTHER" id="PTHR42939:SF1">
    <property type="entry name" value="ABC TRANSPORTER ATP-BINDING PROTEIN ALBC-RELATED"/>
    <property type="match status" value="1"/>
</dbReference>
<dbReference type="GO" id="GO:0016887">
    <property type="term" value="F:ATP hydrolysis activity"/>
    <property type="evidence" value="ECO:0007669"/>
    <property type="project" value="InterPro"/>
</dbReference>
<dbReference type="CDD" id="cd03230">
    <property type="entry name" value="ABC_DR_subfamily_A"/>
    <property type="match status" value="1"/>
</dbReference>
<dbReference type="PROSITE" id="PS00211">
    <property type="entry name" value="ABC_TRANSPORTER_1"/>
    <property type="match status" value="1"/>
</dbReference>
<organism evidence="7">
    <name type="scientific">Rhodopseudomonas palustris (strain BisA53)</name>
    <dbReference type="NCBI Taxonomy" id="316055"/>
    <lineage>
        <taxon>Bacteria</taxon>
        <taxon>Pseudomonadati</taxon>
        <taxon>Pseudomonadota</taxon>
        <taxon>Alphaproteobacteria</taxon>
        <taxon>Hyphomicrobiales</taxon>
        <taxon>Nitrobacteraceae</taxon>
        <taxon>Rhodopseudomonas</taxon>
    </lineage>
</organism>
<keyword evidence="4" id="KW-0067">ATP-binding</keyword>
<comment type="similarity">
    <text evidence="1">Belongs to the ABC transporter superfamily.</text>
</comment>
<dbReference type="KEGG" id="rpe:RPE_3097"/>
<comment type="function">
    <text evidence="5">Involved in beta-(1--&gt;2)glucan export. Transmembrane domains (TMD) form a pore in the inner membrane and the ATP-binding domain (NBD) is responsible for energy generation.</text>
</comment>
<accession>Q07M00</accession>
<evidence type="ECO:0000256" key="4">
    <source>
        <dbReference type="ARBA" id="ARBA00022840"/>
    </source>
</evidence>
<dbReference type="OrthoDB" id="9778547at2"/>
<proteinExistence type="inferred from homology"/>
<dbReference type="InterPro" id="IPR003593">
    <property type="entry name" value="AAA+_ATPase"/>
</dbReference>
<evidence type="ECO:0000256" key="2">
    <source>
        <dbReference type="ARBA" id="ARBA00022448"/>
    </source>
</evidence>
<keyword evidence="2" id="KW-0813">Transport</keyword>
<sequence length="301" mass="32640">MTATISVEGVDKSYRAVRALHDVSFELTPGRLSALVGHNGAGKTTLIKLMLGLIRADGGAIRVLGEDPAAGEFSARRLLGYLPENVAFNAALTGRETLAFYARLKRIKPATAWPLLERVGLAPAADRKVGTYSKGMRQRLGLAQALLGRPRVLLLDEPTTGLDPALRQTFYEILDELRDDGATVLISSHALNELEDRAEHVLIMNRGLLVAQGTMAELRSLSKLPIRVAIDLAPETIPPAWMNGMNGDASHAHVMLVQDEAQKMALLRQAASDPSVRNIEIEAPTLDQLYAHFLQAQESAS</sequence>
<dbReference type="PROSITE" id="PS50893">
    <property type="entry name" value="ABC_TRANSPORTER_2"/>
    <property type="match status" value="1"/>
</dbReference>
<dbReference type="eggNOG" id="COG1131">
    <property type="taxonomic scope" value="Bacteria"/>
</dbReference>
<dbReference type="AlphaFoldDB" id="Q07M00"/>
<dbReference type="InterPro" id="IPR017871">
    <property type="entry name" value="ABC_transporter-like_CS"/>
</dbReference>
<reference evidence="7" key="1">
    <citation type="submission" date="2006-09" db="EMBL/GenBank/DDBJ databases">
        <title>Complete sequence of Rhodopseudomonas palustris BisA53.</title>
        <authorList>
            <consortium name="US DOE Joint Genome Institute"/>
            <person name="Copeland A."/>
            <person name="Lucas S."/>
            <person name="Lapidus A."/>
            <person name="Barry K."/>
            <person name="Detter J.C."/>
            <person name="Glavina del Rio T."/>
            <person name="Hammon N."/>
            <person name="Israni S."/>
            <person name="Dalin E."/>
            <person name="Tice H."/>
            <person name="Pitluck S."/>
            <person name="Chain P."/>
            <person name="Malfatti S."/>
            <person name="Shin M."/>
            <person name="Vergez L."/>
            <person name="Schmutz J."/>
            <person name="Larimer F."/>
            <person name="Land M."/>
            <person name="Hauser L."/>
            <person name="Pelletier D.A."/>
            <person name="Kyrpides N."/>
            <person name="Kim E."/>
            <person name="Harwood C.S."/>
            <person name="Oda Y."/>
            <person name="Richardson P."/>
        </authorList>
    </citation>
    <scope>NUCLEOTIDE SEQUENCE [LARGE SCALE GENOMIC DNA]</scope>
    <source>
        <strain evidence="7">BisA53</strain>
    </source>
</reference>
<keyword evidence="3" id="KW-0547">Nucleotide-binding</keyword>
<dbReference type="InterPro" id="IPR003439">
    <property type="entry name" value="ABC_transporter-like_ATP-bd"/>
</dbReference>
<evidence type="ECO:0000256" key="1">
    <source>
        <dbReference type="ARBA" id="ARBA00005417"/>
    </source>
</evidence>
<evidence type="ECO:0000313" key="7">
    <source>
        <dbReference type="EMBL" id="ABJ07034.1"/>
    </source>
</evidence>
<protein>
    <submittedName>
        <fullName evidence="7">ABC transporter related</fullName>
    </submittedName>
</protein>
<dbReference type="InterPro" id="IPR027417">
    <property type="entry name" value="P-loop_NTPase"/>
</dbReference>
<feature type="domain" description="ABC transporter" evidence="6">
    <location>
        <begin position="5"/>
        <end position="231"/>
    </location>
</feature>
<dbReference type="SMART" id="SM00382">
    <property type="entry name" value="AAA"/>
    <property type="match status" value="1"/>
</dbReference>
<dbReference type="Pfam" id="PF00005">
    <property type="entry name" value="ABC_tran"/>
    <property type="match status" value="1"/>
</dbReference>
<dbReference type="GO" id="GO:0005524">
    <property type="term" value="F:ATP binding"/>
    <property type="evidence" value="ECO:0007669"/>
    <property type="project" value="UniProtKB-KW"/>
</dbReference>
<dbReference type="HOGENOM" id="CLU_000604_1_2_5"/>
<gene>
    <name evidence="7" type="ordered locus">RPE_3097</name>
</gene>
<dbReference type="STRING" id="316055.RPE_3097"/>
<dbReference type="InterPro" id="IPR051782">
    <property type="entry name" value="ABC_Transporter_VariousFunc"/>
</dbReference>
<name>Q07M00_RHOP5</name>
<evidence type="ECO:0000256" key="3">
    <source>
        <dbReference type="ARBA" id="ARBA00022741"/>
    </source>
</evidence>
<dbReference type="PANTHER" id="PTHR42939">
    <property type="entry name" value="ABC TRANSPORTER ATP-BINDING PROTEIN ALBC-RELATED"/>
    <property type="match status" value="1"/>
</dbReference>
<dbReference type="EMBL" id="CP000463">
    <property type="protein sequence ID" value="ABJ07034.1"/>
    <property type="molecule type" value="Genomic_DNA"/>
</dbReference>
<evidence type="ECO:0000256" key="5">
    <source>
        <dbReference type="ARBA" id="ARBA00024722"/>
    </source>
</evidence>
<dbReference type="Gene3D" id="3.40.50.300">
    <property type="entry name" value="P-loop containing nucleotide triphosphate hydrolases"/>
    <property type="match status" value="1"/>
</dbReference>
<dbReference type="SUPFAM" id="SSF52540">
    <property type="entry name" value="P-loop containing nucleoside triphosphate hydrolases"/>
    <property type="match status" value="1"/>
</dbReference>